<evidence type="ECO:0000256" key="1">
    <source>
        <dbReference type="ARBA" id="ARBA00004141"/>
    </source>
</evidence>
<gene>
    <name evidence="8" type="ORF">G7067_06260</name>
</gene>
<reference evidence="8 9" key="1">
    <citation type="submission" date="2020-03" db="EMBL/GenBank/DDBJ databases">
        <title>Leucobacter sp. nov., isolated from beetles.</title>
        <authorList>
            <person name="Hyun D.-W."/>
            <person name="Bae J.-W."/>
        </authorList>
    </citation>
    <scope>NUCLEOTIDE SEQUENCE [LARGE SCALE GENOMIC DNA]</scope>
    <source>
        <strain evidence="8 9">HDW9B</strain>
    </source>
</reference>
<evidence type="ECO:0000313" key="8">
    <source>
        <dbReference type="EMBL" id="QIM17355.1"/>
    </source>
</evidence>
<dbReference type="Proteomes" id="UP000501387">
    <property type="component" value="Chromosome"/>
</dbReference>
<feature type="transmembrane region" description="Helical" evidence="7">
    <location>
        <begin position="213"/>
        <end position="232"/>
    </location>
</feature>
<keyword evidence="9" id="KW-1185">Reference proteome</keyword>
<organism evidence="8 9">
    <name type="scientific">Leucobacter insecticola</name>
    <dbReference type="NCBI Taxonomy" id="2714934"/>
    <lineage>
        <taxon>Bacteria</taxon>
        <taxon>Bacillati</taxon>
        <taxon>Actinomycetota</taxon>
        <taxon>Actinomycetes</taxon>
        <taxon>Micrococcales</taxon>
        <taxon>Microbacteriaceae</taxon>
        <taxon>Leucobacter</taxon>
    </lineage>
</organism>
<feature type="transmembrane region" description="Helical" evidence="7">
    <location>
        <begin position="184"/>
        <end position="207"/>
    </location>
</feature>
<dbReference type="PANTHER" id="PTHR42865">
    <property type="entry name" value="PROTON/GLUTAMATE-ASPARTATE SYMPORTER"/>
    <property type="match status" value="1"/>
</dbReference>
<dbReference type="GO" id="GO:0032329">
    <property type="term" value="P:serine transport"/>
    <property type="evidence" value="ECO:0007669"/>
    <property type="project" value="TreeGrafter"/>
</dbReference>
<feature type="transmembrane region" description="Helical" evidence="7">
    <location>
        <begin position="345"/>
        <end position="373"/>
    </location>
</feature>
<protein>
    <submittedName>
        <fullName evidence="8">Dicarboxylate/amino acid:cation symporter</fullName>
    </submittedName>
</protein>
<feature type="transmembrane region" description="Helical" evidence="7">
    <location>
        <begin position="41"/>
        <end position="63"/>
    </location>
</feature>
<proteinExistence type="predicted"/>
<accession>A0A6G8FLY3</accession>
<dbReference type="KEGG" id="lins:G7067_06260"/>
<dbReference type="Pfam" id="PF00375">
    <property type="entry name" value="SDF"/>
    <property type="match status" value="1"/>
</dbReference>
<evidence type="ECO:0000256" key="7">
    <source>
        <dbReference type="SAM" id="Phobius"/>
    </source>
</evidence>
<evidence type="ECO:0000256" key="6">
    <source>
        <dbReference type="SAM" id="MobiDB-lite"/>
    </source>
</evidence>
<sequence>MDLLRKFPLLGWIIVAIVLGILLGPIVPVWLGGVFLTYNSIFSGFLGFAVPLIILGLVTPAIAELGRGAGKWLGLTAAIAYGSTLLAGLLAYWVSMWLFRGAMAGGELGSITEDGGSGFAPYFTLVTAAGDSPTSIVLKPVIDVMSALVLAFVVGIGLTAFRSRVVFRGAVEFRTIIESLIRRILVPALPLFIFGIFLDLSASGSAVTVVSKFLLVVVVSFALTLVVLLIQYSIAGAMARTNPLRALWNMRDAYFTALGTSSSAATIPVTLASTKKNGVSDAVAGFVVPLCATIHLSGSMVKITAFSIAVLLLTGGDVSFGSYFPFILMLGIMMIAAPGVPGGAIAAAAGLLVQMLGFGEAEVGIMFAAYIALDSFGTATNVTGDGAIAMIMNTITRGRLGDQSQDESDEVVELADGTVDRGHSADTAAPTA</sequence>
<keyword evidence="3 7" id="KW-0812">Transmembrane</keyword>
<feature type="region of interest" description="Disordered" evidence="6">
    <location>
        <begin position="400"/>
        <end position="432"/>
    </location>
</feature>
<name>A0A6G8FLY3_9MICO</name>
<dbReference type="PANTHER" id="PTHR42865:SF8">
    <property type="entry name" value="SERINE_THREONINE TRANSPORTER SSTT"/>
    <property type="match status" value="1"/>
</dbReference>
<dbReference type="AlphaFoldDB" id="A0A6G8FLY3"/>
<dbReference type="InterPro" id="IPR001991">
    <property type="entry name" value="Na-dicarboxylate_symporter"/>
</dbReference>
<evidence type="ECO:0000256" key="3">
    <source>
        <dbReference type="ARBA" id="ARBA00022692"/>
    </source>
</evidence>
<feature type="transmembrane region" description="Helical" evidence="7">
    <location>
        <begin position="72"/>
        <end position="94"/>
    </location>
</feature>
<keyword evidence="5 7" id="KW-0472">Membrane</keyword>
<keyword evidence="2" id="KW-0813">Transport</keyword>
<dbReference type="Gene3D" id="1.10.3860.10">
    <property type="entry name" value="Sodium:dicarboxylate symporter"/>
    <property type="match status" value="1"/>
</dbReference>
<dbReference type="RefSeq" id="WP_166325857.1">
    <property type="nucleotide sequence ID" value="NZ_CP049934.1"/>
</dbReference>
<evidence type="ECO:0000256" key="2">
    <source>
        <dbReference type="ARBA" id="ARBA00022448"/>
    </source>
</evidence>
<evidence type="ECO:0000313" key="9">
    <source>
        <dbReference type="Proteomes" id="UP000501387"/>
    </source>
</evidence>
<feature type="transmembrane region" description="Helical" evidence="7">
    <location>
        <begin position="253"/>
        <end position="274"/>
    </location>
</feature>
<dbReference type="EMBL" id="CP049934">
    <property type="protein sequence ID" value="QIM17355.1"/>
    <property type="molecule type" value="Genomic_DNA"/>
</dbReference>
<feature type="transmembrane region" description="Helical" evidence="7">
    <location>
        <begin position="144"/>
        <end position="163"/>
    </location>
</feature>
<dbReference type="GO" id="GO:0005886">
    <property type="term" value="C:plasma membrane"/>
    <property type="evidence" value="ECO:0007669"/>
    <property type="project" value="TreeGrafter"/>
</dbReference>
<dbReference type="InterPro" id="IPR036458">
    <property type="entry name" value="Na:dicarbo_symporter_sf"/>
</dbReference>
<evidence type="ECO:0000256" key="4">
    <source>
        <dbReference type="ARBA" id="ARBA00022989"/>
    </source>
</evidence>
<feature type="transmembrane region" description="Helical" evidence="7">
    <location>
        <begin position="320"/>
        <end position="339"/>
    </location>
</feature>
<comment type="subcellular location">
    <subcellularLocation>
        <location evidence="1">Membrane</location>
        <topology evidence="1">Multi-pass membrane protein</topology>
    </subcellularLocation>
</comment>
<feature type="transmembrane region" description="Helical" evidence="7">
    <location>
        <begin position="12"/>
        <end position="35"/>
    </location>
</feature>
<keyword evidence="4 7" id="KW-1133">Transmembrane helix</keyword>
<dbReference type="SUPFAM" id="SSF118215">
    <property type="entry name" value="Proton glutamate symport protein"/>
    <property type="match status" value="1"/>
</dbReference>
<feature type="transmembrane region" description="Helical" evidence="7">
    <location>
        <begin position="286"/>
        <end position="313"/>
    </location>
</feature>
<evidence type="ECO:0000256" key="5">
    <source>
        <dbReference type="ARBA" id="ARBA00023136"/>
    </source>
</evidence>
<feature type="compositionally biased region" description="Acidic residues" evidence="6">
    <location>
        <begin position="404"/>
        <end position="413"/>
    </location>
</feature>
<dbReference type="GO" id="GO:0005295">
    <property type="term" value="F:neutral L-amino acid:sodium symporter activity"/>
    <property type="evidence" value="ECO:0007669"/>
    <property type="project" value="TreeGrafter"/>
</dbReference>